<protein>
    <submittedName>
        <fullName evidence="1">Uncharacterized protein</fullName>
    </submittedName>
</protein>
<dbReference type="AlphaFoldDB" id="A0A2P2ISD6"/>
<reference evidence="1" key="1">
    <citation type="submission" date="2018-02" db="EMBL/GenBank/DDBJ databases">
        <title>Rhizophora mucronata_Transcriptome.</title>
        <authorList>
            <person name="Meera S.P."/>
            <person name="Sreeshan A."/>
            <person name="Augustine A."/>
        </authorList>
    </citation>
    <scope>NUCLEOTIDE SEQUENCE</scope>
    <source>
        <tissue evidence="1">Leaf</tissue>
    </source>
</reference>
<organism evidence="1">
    <name type="scientific">Rhizophora mucronata</name>
    <name type="common">Asiatic mangrove</name>
    <dbReference type="NCBI Taxonomy" id="61149"/>
    <lineage>
        <taxon>Eukaryota</taxon>
        <taxon>Viridiplantae</taxon>
        <taxon>Streptophyta</taxon>
        <taxon>Embryophyta</taxon>
        <taxon>Tracheophyta</taxon>
        <taxon>Spermatophyta</taxon>
        <taxon>Magnoliopsida</taxon>
        <taxon>eudicotyledons</taxon>
        <taxon>Gunneridae</taxon>
        <taxon>Pentapetalae</taxon>
        <taxon>rosids</taxon>
        <taxon>fabids</taxon>
        <taxon>Malpighiales</taxon>
        <taxon>Rhizophoraceae</taxon>
        <taxon>Rhizophora</taxon>
    </lineage>
</organism>
<sequence length="24" mass="2984">MEMLRRQQYSPLHLPSVLSEQVRW</sequence>
<evidence type="ECO:0000313" key="1">
    <source>
        <dbReference type="EMBL" id="MBW84139.1"/>
    </source>
</evidence>
<accession>A0A2P2ISD6</accession>
<proteinExistence type="predicted"/>
<name>A0A2P2ISD6_RHIMU</name>
<dbReference type="EMBL" id="GGEC01003656">
    <property type="protein sequence ID" value="MBW84139.1"/>
    <property type="molecule type" value="Transcribed_RNA"/>
</dbReference>